<dbReference type="EMBL" id="GBXM01107949">
    <property type="protein sequence ID" value="JAH00628.1"/>
    <property type="molecule type" value="Transcribed_RNA"/>
</dbReference>
<protein>
    <submittedName>
        <fullName evidence="1">Uncharacterized protein</fullName>
    </submittedName>
</protein>
<name>A0A0E9P9U0_ANGAN</name>
<sequence>MSPGLQHIILDCKGRGHLTSARTELGTLPADVQLELHRRQQPINSESHGRGVCYKGSLTYPGFLGNNLNWSSWCLKGVYQQ</sequence>
<accession>A0A0E9P9U0</accession>
<reference evidence="1" key="2">
    <citation type="journal article" date="2015" name="Fish Shellfish Immunol.">
        <title>Early steps in the European eel (Anguilla anguilla)-Vibrio vulnificus interaction in the gills: Role of the RtxA13 toxin.</title>
        <authorList>
            <person name="Callol A."/>
            <person name="Pajuelo D."/>
            <person name="Ebbesson L."/>
            <person name="Teles M."/>
            <person name="MacKenzie S."/>
            <person name="Amaro C."/>
        </authorList>
    </citation>
    <scope>NUCLEOTIDE SEQUENCE</scope>
</reference>
<organism evidence="1">
    <name type="scientific">Anguilla anguilla</name>
    <name type="common">European freshwater eel</name>
    <name type="synonym">Muraena anguilla</name>
    <dbReference type="NCBI Taxonomy" id="7936"/>
    <lineage>
        <taxon>Eukaryota</taxon>
        <taxon>Metazoa</taxon>
        <taxon>Chordata</taxon>
        <taxon>Craniata</taxon>
        <taxon>Vertebrata</taxon>
        <taxon>Euteleostomi</taxon>
        <taxon>Actinopterygii</taxon>
        <taxon>Neopterygii</taxon>
        <taxon>Teleostei</taxon>
        <taxon>Anguilliformes</taxon>
        <taxon>Anguillidae</taxon>
        <taxon>Anguilla</taxon>
    </lineage>
</organism>
<proteinExistence type="predicted"/>
<reference evidence="1" key="1">
    <citation type="submission" date="2014-11" db="EMBL/GenBank/DDBJ databases">
        <authorList>
            <person name="Amaro Gonzalez C."/>
        </authorList>
    </citation>
    <scope>NUCLEOTIDE SEQUENCE</scope>
</reference>
<dbReference type="AlphaFoldDB" id="A0A0E9P9U0"/>
<evidence type="ECO:0000313" key="1">
    <source>
        <dbReference type="EMBL" id="JAH00628.1"/>
    </source>
</evidence>